<evidence type="ECO:0000313" key="3">
    <source>
        <dbReference type="Proteomes" id="UP000260841"/>
    </source>
</evidence>
<dbReference type="AlphaFoldDB" id="A0A3E5EJ70"/>
<proteinExistence type="predicted"/>
<dbReference type="PANTHER" id="PTHR48102">
    <property type="entry name" value="ATP-DEPENDENT CLP PROTEASE ATP-BINDING SUBUNIT CLPX-LIKE, MITOCHONDRIAL-RELATED"/>
    <property type="match status" value="1"/>
</dbReference>
<gene>
    <name evidence="2" type="ORF">DXB36_13390</name>
</gene>
<dbReference type="InterPro" id="IPR000629">
    <property type="entry name" value="RNA-helicase_DEAD-box_CS"/>
</dbReference>
<evidence type="ECO:0000313" key="2">
    <source>
        <dbReference type="EMBL" id="RGN88747.1"/>
    </source>
</evidence>
<dbReference type="PANTHER" id="PTHR48102:SF7">
    <property type="entry name" value="ATP-DEPENDENT CLP PROTEASE ATP-BINDING SUBUNIT CLPX-LIKE, MITOCHONDRIAL"/>
    <property type="match status" value="1"/>
</dbReference>
<dbReference type="Gene3D" id="1.10.8.60">
    <property type="match status" value="1"/>
</dbReference>
<dbReference type="GO" id="GO:0016887">
    <property type="term" value="F:ATP hydrolysis activity"/>
    <property type="evidence" value="ECO:0007669"/>
    <property type="project" value="InterPro"/>
</dbReference>
<dbReference type="InterPro" id="IPR003959">
    <property type="entry name" value="ATPase_AAA_core"/>
</dbReference>
<accession>A0A3E5EJ70</accession>
<dbReference type="PROSITE" id="PS00039">
    <property type="entry name" value="DEAD_ATP_HELICASE"/>
    <property type="match status" value="1"/>
</dbReference>
<comment type="caution">
    <text evidence="2">The sequence shown here is derived from an EMBL/GenBank/DDBJ whole genome shotgun (WGS) entry which is preliminary data.</text>
</comment>
<dbReference type="Proteomes" id="UP000260841">
    <property type="component" value="Unassembled WGS sequence"/>
</dbReference>
<reference evidence="2 3" key="1">
    <citation type="submission" date="2018-08" db="EMBL/GenBank/DDBJ databases">
        <title>A genome reference for cultivated species of the human gut microbiota.</title>
        <authorList>
            <person name="Zou Y."/>
            <person name="Xue W."/>
            <person name="Luo G."/>
        </authorList>
    </citation>
    <scope>NUCLEOTIDE SEQUENCE [LARGE SCALE GENOMIC DNA]</scope>
    <source>
        <strain evidence="2 3">OM03-2</strain>
    </source>
</reference>
<dbReference type="Gene3D" id="3.40.50.300">
    <property type="entry name" value="P-loop containing nucleotide triphosphate hydrolases"/>
    <property type="match status" value="1"/>
</dbReference>
<name>A0A3E5EJ70_9FIRM</name>
<evidence type="ECO:0000259" key="1">
    <source>
        <dbReference type="Pfam" id="PF00004"/>
    </source>
</evidence>
<dbReference type="EMBL" id="QSVB01000017">
    <property type="protein sequence ID" value="RGN88747.1"/>
    <property type="molecule type" value="Genomic_DNA"/>
</dbReference>
<feature type="domain" description="ATPase AAA-type core" evidence="1">
    <location>
        <begin position="169"/>
        <end position="267"/>
    </location>
</feature>
<dbReference type="SUPFAM" id="SSF52540">
    <property type="entry name" value="P-loop containing nucleoside triphosphate hydrolases"/>
    <property type="match status" value="1"/>
</dbReference>
<organism evidence="2 3">
    <name type="scientific">Dorea formicigenerans</name>
    <dbReference type="NCBI Taxonomy" id="39486"/>
    <lineage>
        <taxon>Bacteria</taxon>
        <taxon>Bacillati</taxon>
        <taxon>Bacillota</taxon>
        <taxon>Clostridia</taxon>
        <taxon>Lachnospirales</taxon>
        <taxon>Lachnospiraceae</taxon>
        <taxon>Dorea</taxon>
    </lineage>
</organism>
<dbReference type="GO" id="GO:0005524">
    <property type="term" value="F:ATP binding"/>
    <property type="evidence" value="ECO:0007669"/>
    <property type="project" value="InterPro"/>
</dbReference>
<sequence>MLREKAFDFWKTYIGLMTKGGVDVPMTNPAVTFTADAKAGEYDDISDEEYYELLDFTEELASFWKKNREATAGAVLLEALVNTDLSLSETDKLAQILAEASERKTYKYIKPEPEFETTFDKTPFDEGEVEWTPQMIYEYLDENVYRQENAKKAAAIMLYNHLKGRRRNMILAGPTGCGKTEIWRSLQKRFPFIKIVNGPQIACDGWKGSYHVKDIFLEEPAEKVKKMLIVIDEADKLFEPSIGSAGVDYSRKIQNEFLKIMDGDKVDFVSEGNDAKKTTIDCSHVSFVFCGSFETLLQNREDKPATIGFFQNTAPDEEAESITIEDLVEYGNVRREIAGRIQQIVALNALTVDDFEHILNSRKQMSPIRQLEKLYMVNLSVDDKTKRILAEKAAGKNLGCRYMRSQIQSMLDEKMFDNPDCRNFKLSLVEEKEEGLPWCAA</sequence>
<dbReference type="InterPro" id="IPR050052">
    <property type="entry name" value="ATP-dep_Clp_protease_ClpX"/>
</dbReference>
<dbReference type="GO" id="GO:0051603">
    <property type="term" value="P:proteolysis involved in protein catabolic process"/>
    <property type="evidence" value="ECO:0007669"/>
    <property type="project" value="TreeGrafter"/>
</dbReference>
<dbReference type="InterPro" id="IPR027417">
    <property type="entry name" value="P-loop_NTPase"/>
</dbReference>
<dbReference type="RefSeq" id="WP_117606950.1">
    <property type="nucleotide sequence ID" value="NZ_QRWS01000020.1"/>
</dbReference>
<protein>
    <submittedName>
        <fullName evidence="2">AAA family ATPase</fullName>
    </submittedName>
</protein>
<dbReference type="Pfam" id="PF00004">
    <property type="entry name" value="AAA"/>
    <property type="match status" value="1"/>
</dbReference>